<evidence type="ECO:0000259" key="2">
    <source>
        <dbReference type="Pfam" id="PF12813"/>
    </source>
</evidence>
<dbReference type="InterPro" id="IPR029060">
    <property type="entry name" value="PIN-like_dom_sf"/>
</dbReference>
<dbReference type="KEGG" id="aten:116297373"/>
<dbReference type="PANTHER" id="PTHR15665">
    <property type="entry name" value="ASTEROID PROTEIN"/>
    <property type="match status" value="1"/>
</dbReference>
<reference evidence="4" key="1">
    <citation type="submission" date="2025-08" db="UniProtKB">
        <authorList>
            <consortium name="RefSeq"/>
        </authorList>
    </citation>
    <scope>IDENTIFICATION</scope>
    <source>
        <tissue evidence="4">Tentacle</tissue>
    </source>
</reference>
<dbReference type="RefSeq" id="XP_031561452.1">
    <property type="nucleotide sequence ID" value="XM_031705592.1"/>
</dbReference>
<accession>A0A6P8I8N4</accession>
<dbReference type="Proteomes" id="UP000515163">
    <property type="component" value="Unplaced"/>
</dbReference>
<dbReference type="SUPFAM" id="SSF88723">
    <property type="entry name" value="PIN domain-like"/>
    <property type="match status" value="1"/>
</dbReference>
<comment type="similarity">
    <text evidence="1">Belongs to the asteroid family.</text>
</comment>
<dbReference type="AlphaFoldDB" id="A0A6P8I8N4"/>
<dbReference type="FunCoup" id="A0A6P8I8N4">
    <property type="interactions" value="555"/>
</dbReference>
<dbReference type="InterPro" id="IPR039436">
    <property type="entry name" value="Asteroid_dom"/>
</dbReference>
<dbReference type="InterPro" id="IPR026832">
    <property type="entry name" value="Asteroid"/>
</dbReference>
<dbReference type="Pfam" id="PF12813">
    <property type="entry name" value="XPG_I_2"/>
    <property type="match status" value="1"/>
</dbReference>
<dbReference type="Gene3D" id="3.40.50.1010">
    <property type="entry name" value="5'-nuclease"/>
    <property type="match status" value="1"/>
</dbReference>
<name>A0A6P8I8N4_ACTTE</name>
<evidence type="ECO:0000313" key="4">
    <source>
        <dbReference type="RefSeq" id="XP_031561452.1"/>
    </source>
</evidence>
<dbReference type="InParanoid" id="A0A6P8I8N4"/>
<organism evidence="3 4">
    <name type="scientific">Actinia tenebrosa</name>
    <name type="common">Australian red waratah sea anemone</name>
    <dbReference type="NCBI Taxonomy" id="6105"/>
    <lineage>
        <taxon>Eukaryota</taxon>
        <taxon>Metazoa</taxon>
        <taxon>Cnidaria</taxon>
        <taxon>Anthozoa</taxon>
        <taxon>Hexacorallia</taxon>
        <taxon>Actiniaria</taxon>
        <taxon>Actiniidae</taxon>
        <taxon>Actinia</taxon>
    </lineage>
</organism>
<proteinExistence type="inferred from homology"/>
<sequence length="603" mass="68752">MGIRGLHKYAKSVKSLWTNIQLGPETRIIIDGSSLPWYLNKEIDFQRGGNYDQLAAAIAHFFNAFASNGVKTYVIIDGPTVAKDKKLKCIEMRFEEDINSSTGDGGRTLLPLMSLRGVFIQELRKLEIPFVVCDCEADQEIASLAYHWNCPVISNDSDYFIFDLRAGYIPLSSLDWKGRPITGELYKRQRLSDHLRIRPEFFPLVASLVGNDFIEKSTLAPLENTLFPGLEGSPKEVLSKKMEKIAEFFSSINDVEKALECALERIPYENQRTTLRSALEESMKEYSICDFTLNGFFESGELQTSLKTLNQENIPSLVMERYRNGVFPVIYMGVLTSGRHFLHVQVEKSNESSAHDCSRELRRIIYGIIMKPMKGQESKRKSLEVKEWSRDKRSMKIFQVQPLWEPVRGYGELLKLDNLPETEIEERRQMLLIILKANTALIKSLHNNVQLFAASVRYWISEAKPCVNPIWVQALLLVHLKLLPERQDKKSSPAKCSDSKTSDFDIDCQHSIAQWQAVMMEAIALNQILLGPLFEPRISTLYNGVTAHSIVREIEEGKKAESLAKKPDIFRQLYAAVTEQEPPEVLHGNQFAFLCDDEPEDES</sequence>
<dbReference type="OrthoDB" id="25987at2759"/>
<protein>
    <submittedName>
        <fullName evidence="4">Protein asteroid homolog 1-like</fullName>
    </submittedName>
</protein>
<evidence type="ECO:0000313" key="3">
    <source>
        <dbReference type="Proteomes" id="UP000515163"/>
    </source>
</evidence>
<gene>
    <name evidence="4" type="primary">LOC116297373</name>
</gene>
<dbReference type="PANTHER" id="PTHR15665:SF1">
    <property type="entry name" value="PROTEIN ASTEROID HOMOLOG 1"/>
    <property type="match status" value="1"/>
</dbReference>
<feature type="domain" description="Asteroid" evidence="2">
    <location>
        <begin position="125"/>
        <end position="209"/>
    </location>
</feature>
<evidence type="ECO:0000256" key="1">
    <source>
        <dbReference type="ARBA" id="ARBA00007398"/>
    </source>
</evidence>
<dbReference type="GeneID" id="116297373"/>
<keyword evidence="3" id="KW-1185">Reference proteome</keyword>